<dbReference type="EMBL" id="JACIDB010000001">
    <property type="protein sequence ID" value="MBB3874102.1"/>
    <property type="molecule type" value="Genomic_DNA"/>
</dbReference>
<name>A0AAW3TMB2_9SPHN</name>
<reference evidence="1 2" key="1">
    <citation type="submission" date="2020-08" db="EMBL/GenBank/DDBJ databases">
        <title>Genomic Encyclopedia of Type Strains, Phase IV (KMG-IV): sequencing the most valuable type-strain genomes for metagenomic binning, comparative biology and taxonomic classification.</title>
        <authorList>
            <person name="Goeker M."/>
        </authorList>
    </citation>
    <scope>NUCLEOTIDE SEQUENCE [LARGE SCALE GENOMIC DNA]</scope>
    <source>
        <strain evidence="1 2">DSM 15581</strain>
    </source>
</reference>
<sequence>MYPRQNIYQSPALKKKAVAPMLFAPRTLLSFAWLRDSALPLDGGADMDVNYILGRDQVSLHNADIASDVSARRSHREMARSYGRMLSDAGFPHSDSSLDEAQRASFHDGLAANKGAAK</sequence>
<proteinExistence type="predicted"/>
<gene>
    <name evidence="1" type="ORF">GGR47_000318</name>
</gene>
<keyword evidence="2" id="KW-1185">Reference proteome</keyword>
<accession>A0AAW3TMB2</accession>
<dbReference type="AlphaFoldDB" id="A0AAW3TMB2"/>
<evidence type="ECO:0000313" key="1">
    <source>
        <dbReference type="EMBL" id="MBB3874102.1"/>
    </source>
</evidence>
<protein>
    <submittedName>
        <fullName evidence="1">Uncharacterized protein</fullName>
    </submittedName>
</protein>
<organism evidence="1 2">
    <name type="scientific">Sphingomonas aquatilis</name>
    <dbReference type="NCBI Taxonomy" id="93063"/>
    <lineage>
        <taxon>Bacteria</taxon>
        <taxon>Pseudomonadati</taxon>
        <taxon>Pseudomonadota</taxon>
        <taxon>Alphaproteobacteria</taxon>
        <taxon>Sphingomonadales</taxon>
        <taxon>Sphingomonadaceae</taxon>
        <taxon>Sphingomonas</taxon>
    </lineage>
</organism>
<dbReference type="Proteomes" id="UP000528945">
    <property type="component" value="Unassembled WGS sequence"/>
</dbReference>
<evidence type="ECO:0000313" key="2">
    <source>
        <dbReference type="Proteomes" id="UP000528945"/>
    </source>
</evidence>
<comment type="caution">
    <text evidence="1">The sequence shown here is derived from an EMBL/GenBank/DDBJ whole genome shotgun (WGS) entry which is preliminary data.</text>
</comment>